<feature type="transmembrane region" description="Helical" evidence="1">
    <location>
        <begin position="56"/>
        <end position="77"/>
    </location>
</feature>
<organism evidence="2 3">
    <name type="scientific">Marinobacterium lutimaris</name>
    <dbReference type="NCBI Taxonomy" id="568106"/>
    <lineage>
        <taxon>Bacteria</taxon>
        <taxon>Pseudomonadati</taxon>
        <taxon>Pseudomonadota</taxon>
        <taxon>Gammaproteobacteria</taxon>
        <taxon>Oceanospirillales</taxon>
        <taxon>Oceanospirillaceae</taxon>
        <taxon>Marinobacterium</taxon>
    </lineage>
</organism>
<dbReference type="AlphaFoldDB" id="A0A1H5V6M5"/>
<dbReference type="Proteomes" id="UP000236745">
    <property type="component" value="Unassembled WGS sequence"/>
</dbReference>
<keyword evidence="1" id="KW-0472">Membrane</keyword>
<dbReference type="OrthoDB" id="9830708at2"/>
<protein>
    <submittedName>
        <fullName evidence="2">Uncharacterized protein</fullName>
    </submittedName>
</protein>
<gene>
    <name evidence="2" type="ORF">SAMN05444390_101614</name>
</gene>
<evidence type="ECO:0000313" key="3">
    <source>
        <dbReference type="Proteomes" id="UP000236745"/>
    </source>
</evidence>
<accession>A0A1H5V6M5</accession>
<evidence type="ECO:0000313" key="2">
    <source>
        <dbReference type="EMBL" id="SEF82107.1"/>
    </source>
</evidence>
<keyword evidence="3" id="KW-1185">Reference proteome</keyword>
<feature type="transmembrane region" description="Helical" evidence="1">
    <location>
        <begin position="21"/>
        <end position="41"/>
    </location>
</feature>
<dbReference type="RefSeq" id="WP_104001587.1">
    <property type="nucleotide sequence ID" value="NZ_FNVQ01000001.1"/>
</dbReference>
<name>A0A1H5V6M5_9GAMM</name>
<sequence>MKKETINVSWWIARSAHSLAAIVFMIGVVAAVLLGGVFGFSKLDTDFLTNEMSASVFSWLITAGVSAVVALIVYLALNPFIPLLRVLSRRDIIDLEKSFPARAYTQVLRFYTEVGTINQLTVNKLRRNSEEDDLEVLRQRYLGARQE</sequence>
<dbReference type="EMBL" id="FNVQ01000001">
    <property type="protein sequence ID" value="SEF82107.1"/>
    <property type="molecule type" value="Genomic_DNA"/>
</dbReference>
<reference evidence="2 3" key="1">
    <citation type="submission" date="2016-10" db="EMBL/GenBank/DDBJ databases">
        <authorList>
            <person name="de Groot N.N."/>
        </authorList>
    </citation>
    <scope>NUCLEOTIDE SEQUENCE [LARGE SCALE GENOMIC DNA]</scope>
    <source>
        <strain evidence="2 3">DSM 22012</strain>
    </source>
</reference>
<keyword evidence="1" id="KW-0812">Transmembrane</keyword>
<evidence type="ECO:0000256" key="1">
    <source>
        <dbReference type="SAM" id="Phobius"/>
    </source>
</evidence>
<proteinExistence type="predicted"/>
<keyword evidence="1" id="KW-1133">Transmembrane helix</keyword>